<keyword evidence="3 10" id="KW-0813">Transport</keyword>
<feature type="transmembrane region" description="Helical" evidence="10">
    <location>
        <begin position="276"/>
        <end position="297"/>
    </location>
</feature>
<evidence type="ECO:0000256" key="10">
    <source>
        <dbReference type="HAMAP-Rule" id="MF_01465"/>
    </source>
</evidence>
<feature type="transmembrane region" description="Helical" evidence="10">
    <location>
        <begin position="309"/>
        <end position="331"/>
    </location>
</feature>
<comment type="similarity">
    <text evidence="2 10 13">Belongs to the SecY/SEC61-alpha family.</text>
</comment>
<keyword evidence="5 10" id="KW-0653">Protein transport</keyword>
<gene>
    <name evidence="10" type="primary">secY</name>
    <name evidence="14" type="ORF">UBAL3_80420026</name>
</gene>
<organism evidence="14 15">
    <name type="scientific">Leptospirillum ferrodiazotrophum</name>
    <dbReference type="NCBI Taxonomy" id="412449"/>
    <lineage>
        <taxon>Bacteria</taxon>
        <taxon>Pseudomonadati</taxon>
        <taxon>Nitrospirota</taxon>
        <taxon>Nitrospiria</taxon>
        <taxon>Nitrospirales</taxon>
        <taxon>Nitrospiraceae</taxon>
        <taxon>Leptospirillum</taxon>
    </lineage>
</organism>
<evidence type="ECO:0000256" key="2">
    <source>
        <dbReference type="ARBA" id="ARBA00005751"/>
    </source>
</evidence>
<dbReference type="InterPro" id="IPR026593">
    <property type="entry name" value="SecY"/>
</dbReference>
<evidence type="ECO:0000256" key="9">
    <source>
        <dbReference type="ARBA" id="ARBA00039733"/>
    </source>
</evidence>
<reference evidence="14 15" key="1">
    <citation type="journal article" date="2009" name="Appl. Environ. Microbiol.">
        <title>Community genomic and proteomic analyses of chemoautotrophic iron-oxidizing "Leptospirillum rubarum" (Group II) and "Leptospirillum ferrodiazotrophum" (Group III) bacteria in acid mine drainage biofilms.</title>
        <authorList>
            <person name="Goltsman D.S."/>
            <person name="Denef V.J."/>
            <person name="Singer S.W."/>
            <person name="VerBerkmoes N.C."/>
            <person name="Lefsrud M."/>
            <person name="Mueller R.S."/>
            <person name="Dick G.J."/>
            <person name="Sun C.L."/>
            <person name="Wheeler K.E."/>
            <person name="Zemla A."/>
            <person name="Baker B.J."/>
            <person name="Hauser L."/>
            <person name="Land M."/>
            <person name="Shah M.B."/>
            <person name="Thelen M.P."/>
            <person name="Hettich R.L."/>
            <person name="Banfield J.F."/>
        </authorList>
    </citation>
    <scope>NUCLEOTIDE SEQUENCE [LARGE SCALE GENOMIC DNA]</scope>
</reference>
<dbReference type="NCBIfam" id="TIGR00967">
    <property type="entry name" value="3a0501s007"/>
    <property type="match status" value="1"/>
</dbReference>
<dbReference type="PIRSF" id="PIRSF004557">
    <property type="entry name" value="SecY"/>
    <property type="match status" value="1"/>
</dbReference>
<comment type="subcellular location">
    <subcellularLocation>
        <location evidence="10">Cell membrane</location>
        <topology evidence="10">Multi-pass membrane protein</topology>
    </subcellularLocation>
    <subcellularLocation>
        <location evidence="1 12">Membrane</location>
        <topology evidence="1 12">Multi-pass membrane protein</topology>
    </subcellularLocation>
</comment>
<evidence type="ECO:0000256" key="8">
    <source>
        <dbReference type="ARBA" id="ARBA00023136"/>
    </source>
</evidence>
<dbReference type="HAMAP" id="MF_01465">
    <property type="entry name" value="SecY"/>
    <property type="match status" value="1"/>
</dbReference>
<dbReference type="GO" id="GO:0065002">
    <property type="term" value="P:intracellular protein transmembrane transport"/>
    <property type="evidence" value="ECO:0007669"/>
    <property type="project" value="UniProtKB-UniRule"/>
</dbReference>
<dbReference type="PROSITE" id="PS00755">
    <property type="entry name" value="SECY_1"/>
    <property type="match status" value="1"/>
</dbReference>
<name>C6HW98_9BACT</name>
<evidence type="ECO:0000256" key="5">
    <source>
        <dbReference type="ARBA" id="ARBA00022927"/>
    </source>
</evidence>
<feature type="transmembrane region" description="Helical" evidence="10">
    <location>
        <begin position="153"/>
        <end position="173"/>
    </location>
</feature>
<dbReference type="EMBL" id="GG693869">
    <property type="protein sequence ID" value="EES53076.1"/>
    <property type="molecule type" value="Genomic_DNA"/>
</dbReference>
<feature type="transmembrane region" description="Helical" evidence="10">
    <location>
        <begin position="392"/>
        <end position="411"/>
    </location>
</feature>
<sequence length="437" mass="48275">MFDRIFRTFENIWKIPELRQRVIFTLAMLAVYRIGAYIPTPGVNGTELSKFLHQNGGALIGFFDMFSGGALSRFTIFALGIMPYISASIILQLLTVVHPALQALSKEGERGRKIITKYTRYLTVLIAMIQSFGIALGLEKMNNGQFVAHPGWGFRLMVVITLTAATTFVMWIGEQITERGVGNGISLIIFSGIVARMPSAIFSTYKLFQEQEISGFVLLAVIVMVISVIAAIVFIETARRKIPVEYAKRLVSNRLVAGQSTHIPFKINTAGVIPPIFASSLISFPATIAGFIAVPWVQSIGKSLAPGSFSYTVLYVLLILFFSFFYTAVVMNPADIAENIQKYGGFIPGIRPGKNTATFIYNVMNRITLVGAIYLALVCVIPEILINQLHVPFYFGGTSLLIVIGVSLDTSQQIEAYMMSRNYDGFLKKSRIRGRIA</sequence>
<evidence type="ECO:0000256" key="3">
    <source>
        <dbReference type="ARBA" id="ARBA00022448"/>
    </source>
</evidence>
<dbReference type="FunFam" id="1.10.3370.10:FF:000001">
    <property type="entry name" value="Preprotein translocase subunit SecY"/>
    <property type="match status" value="1"/>
</dbReference>
<feature type="transmembrane region" description="Helical" evidence="10">
    <location>
        <begin position="74"/>
        <end position="97"/>
    </location>
</feature>
<evidence type="ECO:0000313" key="15">
    <source>
        <dbReference type="Proteomes" id="UP000009374"/>
    </source>
</evidence>
<evidence type="ECO:0000256" key="12">
    <source>
        <dbReference type="RuleBase" id="RU003484"/>
    </source>
</evidence>
<keyword evidence="8 10" id="KW-0472">Membrane</keyword>
<evidence type="ECO:0000256" key="11">
    <source>
        <dbReference type="RuleBase" id="RU000537"/>
    </source>
</evidence>
<evidence type="ECO:0000256" key="7">
    <source>
        <dbReference type="ARBA" id="ARBA00023010"/>
    </source>
</evidence>
<comment type="function">
    <text evidence="10 11">The central subunit of the protein translocation channel SecYEG. Consists of two halves formed by TMs 1-5 and 6-10. These two domains form a lateral gate at the front which open onto the bilayer between TMs 2 and 7, and are clamped together by SecE at the back. The channel is closed by both a pore ring composed of hydrophobic SecY resides and a short helix (helix 2A) on the extracellular side of the membrane which forms a plug. The plug probably moves laterally to allow the channel to open. The ring and the pore may move independently.</text>
</comment>
<evidence type="ECO:0000256" key="4">
    <source>
        <dbReference type="ARBA" id="ARBA00022692"/>
    </source>
</evidence>
<keyword evidence="10" id="KW-1003">Cell membrane</keyword>
<feature type="transmembrane region" description="Helical" evidence="10">
    <location>
        <begin position="213"/>
        <end position="235"/>
    </location>
</feature>
<dbReference type="SUPFAM" id="SSF103491">
    <property type="entry name" value="Preprotein translocase SecY subunit"/>
    <property type="match status" value="1"/>
</dbReference>
<evidence type="ECO:0000256" key="13">
    <source>
        <dbReference type="RuleBase" id="RU004349"/>
    </source>
</evidence>
<dbReference type="InterPro" id="IPR023201">
    <property type="entry name" value="SecY_dom_sf"/>
</dbReference>
<keyword evidence="7 10" id="KW-0811">Translocation</keyword>
<feature type="transmembrane region" description="Helical" evidence="10">
    <location>
        <begin position="21"/>
        <end position="38"/>
    </location>
</feature>
<keyword evidence="15" id="KW-1185">Reference proteome</keyword>
<dbReference type="GO" id="GO:0006605">
    <property type="term" value="P:protein targeting"/>
    <property type="evidence" value="ECO:0007669"/>
    <property type="project" value="UniProtKB-UniRule"/>
</dbReference>
<comment type="subunit">
    <text evidence="10">Component of the Sec protein translocase complex. Heterotrimer consisting of SecY, SecE and SecG subunits. The heterotrimers can form oligomers, although 1 heterotrimer is thought to be able to translocate proteins. Interacts with the ribosome. Interacts with SecDF, and other proteins may be involved. Interacts with SecA.</text>
</comment>
<feature type="transmembrane region" description="Helical" evidence="10">
    <location>
        <begin position="185"/>
        <end position="207"/>
    </location>
</feature>
<dbReference type="GO" id="GO:0043952">
    <property type="term" value="P:protein transport by the Sec complex"/>
    <property type="evidence" value="ECO:0007669"/>
    <property type="project" value="UniProtKB-UniRule"/>
</dbReference>
<dbReference type="InterPro" id="IPR002208">
    <property type="entry name" value="SecY/SEC61-alpha"/>
</dbReference>
<dbReference type="Proteomes" id="UP000009374">
    <property type="component" value="Unassembled WGS sequence"/>
</dbReference>
<keyword evidence="6 10" id="KW-1133">Transmembrane helix</keyword>
<protein>
    <recommendedName>
        <fullName evidence="9 10">Protein translocase subunit SecY</fullName>
    </recommendedName>
</protein>
<dbReference type="InterPro" id="IPR030659">
    <property type="entry name" value="SecY_CS"/>
</dbReference>
<evidence type="ECO:0000256" key="1">
    <source>
        <dbReference type="ARBA" id="ARBA00004141"/>
    </source>
</evidence>
<evidence type="ECO:0000313" key="14">
    <source>
        <dbReference type="EMBL" id="EES53076.1"/>
    </source>
</evidence>
<accession>C6HW98</accession>
<dbReference type="PRINTS" id="PR00303">
    <property type="entry name" value="SECYTRNLCASE"/>
</dbReference>
<feature type="transmembrane region" description="Helical" evidence="10">
    <location>
        <begin position="118"/>
        <end position="138"/>
    </location>
</feature>
<dbReference type="AlphaFoldDB" id="C6HW98"/>
<proteinExistence type="inferred from homology"/>
<dbReference type="GO" id="GO:0005886">
    <property type="term" value="C:plasma membrane"/>
    <property type="evidence" value="ECO:0007669"/>
    <property type="project" value="UniProtKB-SubCell"/>
</dbReference>
<evidence type="ECO:0000256" key="6">
    <source>
        <dbReference type="ARBA" id="ARBA00022989"/>
    </source>
</evidence>
<dbReference type="PROSITE" id="PS00756">
    <property type="entry name" value="SECY_2"/>
    <property type="match status" value="1"/>
</dbReference>
<dbReference type="Pfam" id="PF00344">
    <property type="entry name" value="SecY"/>
    <property type="match status" value="1"/>
</dbReference>
<dbReference type="PANTHER" id="PTHR10906">
    <property type="entry name" value="SECY/SEC61-ALPHA FAMILY MEMBER"/>
    <property type="match status" value="1"/>
</dbReference>
<keyword evidence="4 10" id="KW-0812">Transmembrane</keyword>
<dbReference type="Gene3D" id="1.10.3370.10">
    <property type="entry name" value="SecY subunit domain"/>
    <property type="match status" value="1"/>
</dbReference>
<feature type="transmembrane region" description="Helical" evidence="10">
    <location>
        <begin position="367"/>
        <end position="386"/>
    </location>
</feature>